<reference evidence="7 8" key="1">
    <citation type="submission" date="2014-06" db="EMBL/GenBank/DDBJ databases">
        <title>Genome characterization of distinct group I Clostridium botulinum lineages.</title>
        <authorList>
            <person name="Giordani F."/>
            <person name="Anselmo A."/>
            <person name="Fillo S."/>
            <person name="Palozzi A.M."/>
            <person name="Fortunato A."/>
            <person name="Gentile B."/>
            <person name="Ciammaruconi A."/>
            <person name="Anniballi F."/>
            <person name="De Medici D."/>
            <person name="Lista F."/>
        </authorList>
    </citation>
    <scope>NUCLEOTIDE SEQUENCE [LARGE SCALE GENOMIC DNA]</scope>
    <source>
        <strain evidence="7 8">B2 450</strain>
    </source>
</reference>
<comment type="caution">
    <text evidence="7">The sequence shown here is derived from an EMBL/GenBank/DDBJ whole genome shotgun (WGS) entry which is preliminary data.</text>
</comment>
<keyword evidence="2" id="KW-0479">Metal-binding</keyword>
<dbReference type="InterPro" id="IPR004108">
    <property type="entry name" value="Fe_hydrogenase_lsu_C"/>
</dbReference>
<dbReference type="CDD" id="cd00130">
    <property type="entry name" value="PAS"/>
    <property type="match status" value="1"/>
</dbReference>
<dbReference type="RefSeq" id="WP_003485971.1">
    <property type="nucleotide sequence ID" value="NZ_JXSU01000007.1"/>
</dbReference>
<evidence type="ECO:0000313" key="7">
    <source>
        <dbReference type="EMBL" id="KIS23761.1"/>
    </source>
</evidence>
<dbReference type="SUPFAM" id="SSF54862">
    <property type="entry name" value="4Fe-4S ferredoxins"/>
    <property type="match status" value="1"/>
</dbReference>
<dbReference type="Gene3D" id="1.10.15.40">
    <property type="entry name" value="Electron transport complex subunit B, putative Fe-S cluster"/>
    <property type="match status" value="1"/>
</dbReference>
<feature type="domain" description="4Fe-4S ferredoxin-type" evidence="5">
    <location>
        <begin position="2"/>
        <end position="30"/>
    </location>
</feature>
<dbReference type="InterPro" id="IPR017900">
    <property type="entry name" value="4Fe4S_Fe_S_CS"/>
</dbReference>
<dbReference type="NCBIfam" id="TIGR00229">
    <property type="entry name" value="sensory_box"/>
    <property type="match status" value="1"/>
</dbReference>
<dbReference type="PROSITE" id="PS00198">
    <property type="entry name" value="4FE4S_FER_1"/>
    <property type="match status" value="1"/>
</dbReference>
<evidence type="ECO:0000313" key="8">
    <source>
        <dbReference type="Proteomes" id="UP000032250"/>
    </source>
</evidence>
<dbReference type="PANTHER" id="PTHR11615">
    <property type="entry name" value="NITRATE, FORMATE, IRON DEHYDROGENASE"/>
    <property type="match status" value="1"/>
</dbReference>
<dbReference type="FunFam" id="3.40.950.10:FF:000020">
    <property type="match status" value="1"/>
</dbReference>
<evidence type="ECO:0000256" key="3">
    <source>
        <dbReference type="ARBA" id="ARBA00023004"/>
    </source>
</evidence>
<dbReference type="InterPro" id="IPR035965">
    <property type="entry name" value="PAS-like_dom_sf"/>
</dbReference>
<feature type="domain" description="4Fe-4S" evidence="6">
    <location>
        <begin position="363"/>
        <end position="425"/>
    </location>
</feature>
<sequence>MDYINFKKANCKNCYKCLRSCPVKAIKFKNHQAKIEIERCILCSRCVLVCPQNARKVVNYLDKVKKALNGNKKIIASIAPSFMGNFNVSYGKIVASLKALGIKYAEETALGADMTTKLYKSFIKENKQDYYITTACPSVNLLVEKYYPELVKYMLPFMSPMACHGKILKTIYGEDSFTLFIGPCTAKKAEHENYNFENSIDAVLTYEEYLNLLKEHNISMEKLEPLEFDNRSLELGSYYPIAGGIISNFKDELKNKNIKSFYVDGVYACIDIFESMKKGYIKNSFIEASACVGSCIGGPEVITNNHEYYNKLEKVQNYIENRQNYIKSSENKTDKQNVLKNFNLNFHRDFVDKSINKEIQHEEKIKNILKTMGKYSKEDELNCGVCGYNTCIDKANAILKGMAEPEMCLHFMRSKAENISNIIFENTVNCIITVDYQLNIIEINPAAEKTFMLEKNLVKNKSINFLISEEDFIKVKESKNNILGKKITINNYGLVFIESIIFIEKQNIFLLSLTDITEKEKSKEKLKTLKESSFSAAEEVIEKQMRVAQEIASLLGETTAETKITLTNLKRVVESSNED</sequence>
<evidence type="ECO:0000256" key="4">
    <source>
        <dbReference type="ARBA" id="ARBA00023014"/>
    </source>
</evidence>
<dbReference type="InterPro" id="IPR017896">
    <property type="entry name" value="4Fe4S_Fe-S-bd"/>
</dbReference>
<dbReference type="AlphaFoldDB" id="A0A0D1BY34"/>
<dbReference type="SMART" id="SM00091">
    <property type="entry name" value="PAS"/>
    <property type="match status" value="1"/>
</dbReference>
<evidence type="ECO:0000256" key="2">
    <source>
        <dbReference type="ARBA" id="ARBA00022723"/>
    </source>
</evidence>
<dbReference type="Pfam" id="PF02906">
    <property type="entry name" value="Fe_hyd_lg_C"/>
    <property type="match status" value="1"/>
</dbReference>
<dbReference type="InterPro" id="IPR007202">
    <property type="entry name" value="4Fe-4S_dom"/>
</dbReference>
<keyword evidence="4" id="KW-0411">Iron-sulfur</keyword>
<evidence type="ECO:0000259" key="5">
    <source>
        <dbReference type="PROSITE" id="PS51379"/>
    </source>
</evidence>
<dbReference type="InterPro" id="IPR000014">
    <property type="entry name" value="PAS"/>
</dbReference>
<dbReference type="Pfam" id="PF04060">
    <property type="entry name" value="FeS"/>
    <property type="match status" value="1"/>
</dbReference>
<dbReference type="OrthoDB" id="9798098at2"/>
<accession>A0A0D1BY34</accession>
<dbReference type="SUPFAM" id="SSF55785">
    <property type="entry name" value="PYP-like sensor domain (PAS domain)"/>
    <property type="match status" value="1"/>
</dbReference>
<dbReference type="GO" id="GO:0046872">
    <property type="term" value="F:metal ion binding"/>
    <property type="evidence" value="ECO:0007669"/>
    <property type="project" value="UniProtKB-KW"/>
</dbReference>
<feature type="domain" description="4Fe-4S ferredoxin-type" evidence="5">
    <location>
        <begin position="31"/>
        <end position="60"/>
    </location>
</feature>
<dbReference type="PROSITE" id="PS51379">
    <property type="entry name" value="4FE4S_FER_2"/>
    <property type="match status" value="2"/>
</dbReference>
<dbReference type="FunFam" id="1.10.15.40:FF:000002">
    <property type="entry name" value="Periplasmic [Fe] hydrogenase"/>
    <property type="match status" value="1"/>
</dbReference>
<dbReference type="InterPro" id="IPR009016">
    <property type="entry name" value="Fe_hydrogenase"/>
</dbReference>
<keyword evidence="1" id="KW-0004">4Fe-4S</keyword>
<name>A0A0D1BY34_CLOBO</name>
<dbReference type="Gene3D" id="3.30.450.20">
    <property type="entry name" value="PAS domain"/>
    <property type="match status" value="1"/>
</dbReference>
<gene>
    <name evidence="7" type="ORF">N495_09195</name>
</gene>
<dbReference type="SUPFAM" id="SSF53920">
    <property type="entry name" value="Fe-only hydrogenase"/>
    <property type="match status" value="1"/>
</dbReference>
<dbReference type="PROSITE" id="PS51656">
    <property type="entry name" value="4FE4S"/>
    <property type="match status" value="1"/>
</dbReference>
<evidence type="ECO:0000259" key="6">
    <source>
        <dbReference type="PROSITE" id="PS51656"/>
    </source>
</evidence>
<dbReference type="InterPro" id="IPR050340">
    <property type="entry name" value="Cytosolic_Fe-S_CAF"/>
</dbReference>
<dbReference type="HOGENOM" id="CLU_027268_0_0_9"/>
<dbReference type="Pfam" id="PF13237">
    <property type="entry name" value="Fer4_10"/>
    <property type="match status" value="1"/>
</dbReference>
<keyword evidence="3" id="KW-0408">Iron</keyword>
<organism evidence="7 8">
    <name type="scientific">Clostridium botulinum B2 450</name>
    <dbReference type="NCBI Taxonomy" id="1379739"/>
    <lineage>
        <taxon>Bacteria</taxon>
        <taxon>Bacillati</taxon>
        <taxon>Bacillota</taxon>
        <taxon>Clostridia</taxon>
        <taxon>Eubacteriales</taxon>
        <taxon>Clostridiaceae</taxon>
        <taxon>Clostridium</taxon>
    </lineage>
</organism>
<dbReference type="PATRIC" id="fig|1379739.3.peg.2195"/>
<evidence type="ECO:0000256" key="1">
    <source>
        <dbReference type="ARBA" id="ARBA00022485"/>
    </source>
</evidence>
<dbReference type="Proteomes" id="UP000032250">
    <property type="component" value="Unassembled WGS sequence"/>
</dbReference>
<proteinExistence type="predicted"/>
<dbReference type="EMBL" id="JXSU01000007">
    <property type="protein sequence ID" value="KIS23761.1"/>
    <property type="molecule type" value="Genomic_DNA"/>
</dbReference>
<protein>
    <submittedName>
        <fullName evidence="7">Hydrogenase</fullName>
    </submittedName>
</protein>
<dbReference type="Gene3D" id="3.40.950.10">
    <property type="entry name" value="Fe-only Hydrogenase (Larger Subunit), Chain L, domain 3"/>
    <property type="match status" value="1"/>
</dbReference>
<dbReference type="Gene3D" id="3.30.70.20">
    <property type="match status" value="1"/>
</dbReference>
<dbReference type="GO" id="GO:0051539">
    <property type="term" value="F:4 iron, 4 sulfur cluster binding"/>
    <property type="evidence" value="ECO:0007669"/>
    <property type="project" value="UniProtKB-KW"/>
</dbReference>